<dbReference type="Pfam" id="PF03636">
    <property type="entry name" value="Glyco_hydro_65N"/>
    <property type="match status" value="1"/>
</dbReference>
<dbReference type="Pfam" id="PF00702">
    <property type="entry name" value="Hydrolase"/>
    <property type="match status" value="1"/>
</dbReference>
<dbReference type="InterPro" id="IPR010972">
    <property type="entry name" value="Beta-PGM"/>
</dbReference>
<dbReference type="CDD" id="cd02598">
    <property type="entry name" value="HAD_BPGM"/>
    <property type="match status" value="1"/>
</dbReference>
<evidence type="ECO:0000259" key="2">
    <source>
        <dbReference type="Pfam" id="PF03632"/>
    </source>
</evidence>
<sequence>MSNPRPRAIYPFDEWKVVEETYQTEHHLRNETIFATGNGTIGLRGNLEEGWHGPDGQSVDGTYLNGFYESEPIIYGEGAYGYAKNSQTLLNVTDGKRIRLWVEGEPFHLFHGRIQNHKRTLDLKRGLLIREATWESPRGHQIRLLSQRLVSFTRRHVVAIHYTVEALNFDGHLRLESSLEGEVSNQITGGDPRTGSAFAGPVLNTEEVLLTPTGGALQQRTTHTGFTLASAMDHQMETTAKVEVDSIREKDRALIRWDLQAKKGQSVHLTKTLSYVTSKDTPEERLLKAATAEVKSALDAGFDKLAAEQRRFLDQYWEHSDIRIEGDPALQQGVRFNAFHLLQSTGRDGKTNISAKGLTGEGYEGHYFWDTETYILPTFLYSHPTIARKLLEYRYHILDYARERARELSHRGALYPWRTIGGEETSAYYPAGTAQYHINADIIHALKRYMNATRDQSFFLECGAEMLFETARFWADLGDWIPGKGFCLNSVTGPDEYTAIVNNNAYTNLMAQDHLVYAYTSAQHMRQEHPDAWTALADKIGLTDGEVAEWKQASDGMYIPYDPERGIIPQDDSFLEKAVWNFEDTPPDRYPLLLHYHPLVIYRHQVLKQADLVLALFLQSHQFSLAEKKRNYDYYEPLTTHDSSLSPCTHSILAAELGYREEAYEYFMRTARMDLDDYNQNVKDGVHTASMAGAWLSIVNGFAGMREEEGRLRFQPMIPDAWNRYRFRIRFQGRSLEVDISREKTTYTLLEGEPLTVFHQGRPVEVKTGLPVERAMKPELEGVIFDLDGVITDTAEYHYRAWKRLAEELGLPLDREWNEKLKGLSRMDSLERILAQGSRSYSDEEKQILAAKKNEYYRAMIADLSPRDLLPGIGELLQELKQAGIRIGLASASKNAPAVVKRLEIADAFDTIVDPARLAKGKPDPEIFLKAAEQLGLPPAHCLGIEDAKAGIQAIRQAQMFAVGVGDESVIMEADWGVPDTLELTLAALRQQFDQFHRN</sequence>
<dbReference type="EMBL" id="JAVDQG010000002">
    <property type="protein sequence ID" value="MDR6225095.1"/>
    <property type="molecule type" value="Genomic_DNA"/>
</dbReference>
<dbReference type="InterPro" id="IPR037018">
    <property type="entry name" value="GH65_N"/>
</dbReference>
<dbReference type="Gene3D" id="2.60.420.10">
    <property type="entry name" value="Maltose phosphorylase, domain 3"/>
    <property type="match status" value="1"/>
</dbReference>
<dbReference type="NCBIfam" id="TIGR01990">
    <property type="entry name" value="bPGM"/>
    <property type="match status" value="1"/>
</dbReference>
<dbReference type="InterPro" id="IPR023198">
    <property type="entry name" value="PGP-like_dom2"/>
</dbReference>
<dbReference type="SFLD" id="SFLDG01129">
    <property type="entry name" value="C1.5:_HAD__Beta-PGM__Phosphata"/>
    <property type="match status" value="1"/>
</dbReference>
<evidence type="ECO:0000313" key="6">
    <source>
        <dbReference type="Proteomes" id="UP001185012"/>
    </source>
</evidence>
<keyword evidence="5" id="KW-0328">Glycosyltransferase</keyword>
<feature type="domain" description="Glycoside hydrolase family 65 N-terminal" evidence="4">
    <location>
        <begin position="19"/>
        <end position="279"/>
    </location>
</feature>
<dbReference type="InterPro" id="IPR036412">
    <property type="entry name" value="HAD-like_sf"/>
</dbReference>
<dbReference type="SFLD" id="SFLDF00046">
    <property type="entry name" value="beta-phosphoglucomutase"/>
    <property type="match status" value="1"/>
</dbReference>
<keyword evidence="5" id="KW-0808">Transferase</keyword>
<dbReference type="InterPro" id="IPR006439">
    <property type="entry name" value="HAD-SF_hydro_IA"/>
</dbReference>
<gene>
    <name evidence="5" type="ORF">JOE21_001086</name>
</gene>
<evidence type="ECO:0000313" key="5">
    <source>
        <dbReference type="EMBL" id="MDR6225095.1"/>
    </source>
</evidence>
<reference evidence="5 6" key="1">
    <citation type="submission" date="2023-07" db="EMBL/GenBank/DDBJ databases">
        <title>Genomic Encyclopedia of Type Strains, Phase IV (KMG-IV): sequencing the most valuable type-strain genomes for metagenomic binning, comparative biology and taxonomic classification.</title>
        <authorList>
            <person name="Goeker M."/>
        </authorList>
    </citation>
    <scope>NUCLEOTIDE SEQUENCE [LARGE SCALE GENOMIC DNA]</scope>
    <source>
        <strain evidence="5 6">DSM 45903</strain>
    </source>
</reference>
<accession>A0ABU1IJY1</accession>
<dbReference type="PANTHER" id="PTHR11051">
    <property type="entry name" value="GLYCOSYL HYDROLASE-RELATED"/>
    <property type="match status" value="1"/>
</dbReference>
<evidence type="ECO:0000259" key="3">
    <source>
        <dbReference type="Pfam" id="PF03633"/>
    </source>
</evidence>
<feature type="domain" description="Glycoside hydrolase family 65 central catalytic" evidence="2">
    <location>
        <begin position="335"/>
        <end position="695"/>
    </location>
</feature>
<dbReference type="Gene3D" id="3.40.50.1000">
    <property type="entry name" value="HAD superfamily/HAD-like"/>
    <property type="match status" value="1"/>
</dbReference>
<dbReference type="InterPro" id="IPR012341">
    <property type="entry name" value="6hp_glycosidase-like_sf"/>
</dbReference>
<feature type="domain" description="Glycoside hydrolase family 65 C-terminal" evidence="3">
    <location>
        <begin position="705"/>
        <end position="766"/>
    </location>
</feature>
<dbReference type="SUPFAM" id="SSF48208">
    <property type="entry name" value="Six-hairpin glycosidases"/>
    <property type="match status" value="1"/>
</dbReference>
<dbReference type="SUPFAM" id="SSF56784">
    <property type="entry name" value="HAD-like"/>
    <property type="match status" value="1"/>
</dbReference>
<dbReference type="Gene3D" id="1.50.10.10">
    <property type="match status" value="1"/>
</dbReference>
<dbReference type="InterPro" id="IPR023214">
    <property type="entry name" value="HAD_sf"/>
</dbReference>
<dbReference type="PANTHER" id="PTHR11051:SF13">
    <property type="entry name" value="GLYCOSYL TRANSFERASE"/>
    <property type="match status" value="1"/>
</dbReference>
<evidence type="ECO:0000259" key="4">
    <source>
        <dbReference type="Pfam" id="PF03636"/>
    </source>
</evidence>
<dbReference type="InterPro" id="IPR011013">
    <property type="entry name" value="Gal_mutarotase_sf_dom"/>
</dbReference>
<dbReference type="Proteomes" id="UP001185012">
    <property type="component" value="Unassembled WGS sequence"/>
</dbReference>
<dbReference type="Gene3D" id="1.10.150.240">
    <property type="entry name" value="Putative phosphatase, domain 2"/>
    <property type="match status" value="1"/>
</dbReference>
<dbReference type="SFLD" id="SFLDG01135">
    <property type="entry name" value="C1.5.6:_HAD__Beta-PGM__Phospha"/>
    <property type="match status" value="1"/>
</dbReference>
<dbReference type="EC" id="2.4.1.64" evidence="5"/>
<dbReference type="NCBIfam" id="TIGR01509">
    <property type="entry name" value="HAD-SF-IA-v3"/>
    <property type="match status" value="1"/>
</dbReference>
<proteinExistence type="inferred from homology"/>
<dbReference type="InterPro" id="IPR008928">
    <property type="entry name" value="6-hairpin_glycosidase_sf"/>
</dbReference>
<dbReference type="InterPro" id="IPR005196">
    <property type="entry name" value="Glyco_hydro_65_N"/>
</dbReference>
<dbReference type="Pfam" id="PF03632">
    <property type="entry name" value="Glyco_hydro_65m"/>
    <property type="match status" value="1"/>
</dbReference>
<dbReference type="Gene3D" id="2.70.98.40">
    <property type="entry name" value="Glycoside hydrolase, family 65, N-terminal domain"/>
    <property type="match status" value="1"/>
</dbReference>
<protein>
    <submittedName>
        <fullName evidence="5">Alpha,alpha-trehalose phosphorylase</fullName>
        <ecNumber evidence="5">2.4.1.64</ecNumber>
    </submittedName>
</protein>
<name>A0ABU1IJY1_9BACL</name>
<dbReference type="SFLD" id="SFLDS00003">
    <property type="entry name" value="Haloacid_Dehalogenase"/>
    <property type="match status" value="1"/>
</dbReference>
<evidence type="ECO:0000256" key="1">
    <source>
        <dbReference type="ARBA" id="ARBA00006171"/>
    </source>
</evidence>
<keyword evidence="6" id="KW-1185">Reference proteome</keyword>
<dbReference type="InterPro" id="IPR005194">
    <property type="entry name" value="Glyco_hydro_65_C"/>
</dbReference>
<dbReference type="Pfam" id="PF03633">
    <property type="entry name" value="Glyco_hydro_65C"/>
    <property type="match status" value="1"/>
</dbReference>
<comment type="similarity">
    <text evidence="1">Belongs to the HAD-like hydrolase superfamily. CbbY/CbbZ/Gph/YieH family.</text>
</comment>
<dbReference type="InterPro" id="IPR005195">
    <property type="entry name" value="Glyco_hydro_65_M"/>
</dbReference>
<dbReference type="SUPFAM" id="SSF74650">
    <property type="entry name" value="Galactose mutarotase-like"/>
    <property type="match status" value="1"/>
</dbReference>
<dbReference type="GO" id="GO:0047656">
    <property type="term" value="F:alpha,alpha-trehalose phosphorylase activity"/>
    <property type="evidence" value="ECO:0007669"/>
    <property type="project" value="UniProtKB-EC"/>
</dbReference>
<dbReference type="RefSeq" id="WP_309863306.1">
    <property type="nucleotide sequence ID" value="NZ_JAVDQG010000002.1"/>
</dbReference>
<comment type="caution">
    <text evidence="5">The sequence shown here is derived from an EMBL/GenBank/DDBJ whole genome shotgun (WGS) entry which is preliminary data.</text>
</comment>
<dbReference type="InterPro" id="IPR010976">
    <property type="entry name" value="B-phosphoglucomutase_hydrolase"/>
</dbReference>
<organism evidence="5 6">
    <name type="scientific">Desmospora profundinema</name>
    <dbReference type="NCBI Taxonomy" id="1571184"/>
    <lineage>
        <taxon>Bacteria</taxon>
        <taxon>Bacillati</taxon>
        <taxon>Bacillota</taxon>
        <taxon>Bacilli</taxon>
        <taxon>Bacillales</taxon>
        <taxon>Thermoactinomycetaceae</taxon>
        <taxon>Desmospora</taxon>
    </lineage>
</organism>
<dbReference type="NCBIfam" id="TIGR02009">
    <property type="entry name" value="PGMB-YQAB-SF"/>
    <property type="match status" value="1"/>
</dbReference>